<dbReference type="Proteomes" id="UP000249393">
    <property type="component" value="Unassembled WGS sequence"/>
</dbReference>
<comment type="caution">
    <text evidence="1">The sequence shown here is derived from an EMBL/GenBank/DDBJ whole genome shotgun (WGS) entry which is preliminary data.</text>
</comment>
<protein>
    <recommendedName>
        <fullName evidence="3">TnsA endonuclease N-terminal domain-containing protein</fullName>
    </recommendedName>
</protein>
<gene>
    <name evidence="1" type="ORF">DI526_14980</name>
</gene>
<reference evidence="1 2" key="1">
    <citation type="submission" date="2017-08" db="EMBL/GenBank/DDBJ databases">
        <title>Infants hospitalized years apart are colonized by the same room-sourced microbial strains.</title>
        <authorList>
            <person name="Brooks B."/>
            <person name="Olm M.R."/>
            <person name="Firek B.A."/>
            <person name="Baker R."/>
            <person name="Thomas B.C."/>
            <person name="Morowitz M.J."/>
            <person name="Banfield J.F."/>
        </authorList>
    </citation>
    <scope>NUCLEOTIDE SEQUENCE [LARGE SCALE GENOMIC DNA]</scope>
    <source>
        <strain evidence="1">S2_003_000_R2_4</strain>
    </source>
</reference>
<organism evidence="1 2">
    <name type="scientific">Caulobacter segnis</name>
    <dbReference type="NCBI Taxonomy" id="88688"/>
    <lineage>
        <taxon>Bacteria</taxon>
        <taxon>Pseudomonadati</taxon>
        <taxon>Pseudomonadota</taxon>
        <taxon>Alphaproteobacteria</taxon>
        <taxon>Caulobacterales</taxon>
        <taxon>Caulobacteraceae</taxon>
        <taxon>Caulobacter</taxon>
    </lineage>
</organism>
<dbReference type="EMBL" id="QFQZ01000050">
    <property type="protein sequence ID" value="PZR32919.1"/>
    <property type="molecule type" value="Genomic_DNA"/>
</dbReference>
<dbReference type="AlphaFoldDB" id="A0A2W5UYN4"/>
<evidence type="ECO:0008006" key="3">
    <source>
        <dbReference type="Google" id="ProtNLM"/>
    </source>
</evidence>
<dbReference type="RefSeq" id="WP_304279612.1">
    <property type="nucleotide sequence ID" value="NZ_QFQZ01000050.1"/>
</dbReference>
<evidence type="ECO:0000313" key="2">
    <source>
        <dbReference type="Proteomes" id="UP000249393"/>
    </source>
</evidence>
<accession>A0A2W5UYN4</accession>
<sequence length="280" mass="30655">MPKQIPGEAIARPKRQSVPEAEMTVRALLQAGLTRAKDSADWASISAATRIVLPSTDGPMREVITGRNIRPTGSYGSRKAGRPLAFESMNERAVFVHSEVDIRVANYLSQPCRFEFVLDGVRRSYVPDCARILADGTLEILEVKGDRRDLTDVDYRRKLDHVAQVCRVVGWSFRIVFAAPLRARTVRNATIQLIEHHRLAQYGAKDVFVVHERLAAASTPLPLGELAQAFGDEVVGRAKICAMMVGRCVAIDLNAPLTRSSPVNLPPTAHIGALDAEGAL</sequence>
<name>A0A2W5UYN4_9CAUL</name>
<proteinExistence type="predicted"/>
<evidence type="ECO:0000313" key="1">
    <source>
        <dbReference type="EMBL" id="PZR32919.1"/>
    </source>
</evidence>